<keyword evidence="2" id="KW-1185">Reference proteome</keyword>
<sequence>MTRVVSTSSSRLLDFSLWAATGVGLLVVGWGALVMVNDARTQGEDWDGLGLFFGGLMVVGGLLWSLPHVMLAWWLVRARRRGRALTPIGAASVALAGSLLLLLLFYVTSGAAQLSALFVPICACVLVLTTGARVVLDTSR</sequence>
<evidence type="ECO:0000313" key="1">
    <source>
        <dbReference type="EMBL" id="MTB94396.1"/>
    </source>
</evidence>
<evidence type="ECO:0000313" key="2">
    <source>
        <dbReference type="Proteomes" id="UP000433406"/>
    </source>
</evidence>
<dbReference type="EMBL" id="WLCI01000005">
    <property type="protein sequence ID" value="MTB94396.1"/>
    <property type="molecule type" value="Genomic_DNA"/>
</dbReference>
<proteinExistence type="predicted"/>
<gene>
    <name evidence="1" type="ORF">GGQ22_04805</name>
</gene>
<accession>A0A6I3J1Z6</accession>
<reference evidence="1 2" key="1">
    <citation type="submission" date="2019-10" db="EMBL/GenBank/DDBJ databases">
        <title>Nocardioides novel species isolated from the excrement of Marmot.</title>
        <authorList>
            <person name="Zhang G."/>
        </authorList>
    </citation>
    <scope>NUCLEOTIDE SEQUENCE [LARGE SCALE GENOMIC DNA]</scope>
    <source>
        <strain evidence="2">zg-579</strain>
    </source>
</reference>
<dbReference type="AlphaFoldDB" id="A0A6I3J1Z6"/>
<organism evidence="1 2">
    <name type="scientific">Nocardioides marmotae</name>
    <dbReference type="NCBI Taxonomy" id="2663857"/>
    <lineage>
        <taxon>Bacteria</taxon>
        <taxon>Bacillati</taxon>
        <taxon>Actinomycetota</taxon>
        <taxon>Actinomycetes</taxon>
        <taxon>Propionibacteriales</taxon>
        <taxon>Nocardioidaceae</taxon>
        <taxon>Nocardioides</taxon>
    </lineage>
</organism>
<dbReference type="RefSeq" id="WP_154614232.1">
    <property type="nucleotide sequence ID" value="NZ_CP053660.1"/>
</dbReference>
<name>A0A6I3J1Z6_9ACTN</name>
<protein>
    <submittedName>
        <fullName evidence="1">Uncharacterized protein</fullName>
    </submittedName>
</protein>
<comment type="caution">
    <text evidence="1">The sequence shown here is derived from an EMBL/GenBank/DDBJ whole genome shotgun (WGS) entry which is preliminary data.</text>
</comment>
<dbReference type="Proteomes" id="UP000433406">
    <property type="component" value="Unassembled WGS sequence"/>
</dbReference>